<dbReference type="Pfam" id="PF01225">
    <property type="entry name" value="Mur_ligase"/>
    <property type="match status" value="1"/>
</dbReference>
<dbReference type="Gene3D" id="3.40.1190.10">
    <property type="entry name" value="Mur-like, catalytic domain"/>
    <property type="match status" value="1"/>
</dbReference>
<evidence type="ECO:0000313" key="16">
    <source>
        <dbReference type="Proteomes" id="UP001500957"/>
    </source>
</evidence>
<dbReference type="Gene3D" id="3.90.190.20">
    <property type="entry name" value="Mur ligase, C-terminal domain"/>
    <property type="match status" value="1"/>
</dbReference>
<dbReference type="HAMAP" id="MF_02019">
    <property type="entry name" value="MurF"/>
    <property type="match status" value="1"/>
</dbReference>
<dbReference type="Pfam" id="PF08245">
    <property type="entry name" value="Mur_ligase_M"/>
    <property type="match status" value="1"/>
</dbReference>
<dbReference type="GO" id="GO:0016874">
    <property type="term" value="F:ligase activity"/>
    <property type="evidence" value="ECO:0007669"/>
    <property type="project" value="UniProtKB-KW"/>
</dbReference>
<dbReference type="PANTHER" id="PTHR43024">
    <property type="entry name" value="UDP-N-ACETYLMURAMOYL-TRIPEPTIDE--D-ALANYL-D-ALANINE LIGASE"/>
    <property type="match status" value="1"/>
</dbReference>
<feature type="domain" description="Mur ligase central" evidence="14">
    <location>
        <begin position="112"/>
        <end position="302"/>
    </location>
</feature>
<evidence type="ECO:0000256" key="6">
    <source>
        <dbReference type="ARBA" id="ARBA00022960"/>
    </source>
</evidence>
<dbReference type="InterPro" id="IPR005863">
    <property type="entry name" value="UDP-N-AcMur_synth"/>
</dbReference>
<dbReference type="EMBL" id="BAAAHE010000015">
    <property type="protein sequence ID" value="GAA0618594.1"/>
    <property type="molecule type" value="Genomic_DNA"/>
</dbReference>
<dbReference type="InterPro" id="IPR013221">
    <property type="entry name" value="Mur_ligase_cen"/>
</dbReference>
<dbReference type="PANTHER" id="PTHR43024:SF1">
    <property type="entry name" value="UDP-N-ACETYLMURAMOYL-TRIPEPTIDE--D-ALANYL-D-ALANINE LIGASE"/>
    <property type="match status" value="1"/>
</dbReference>
<gene>
    <name evidence="10" type="primary">murF</name>
    <name evidence="15" type="ORF">GCM10009547_21190</name>
</gene>
<evidence type="ECO:0000256" key="5">
    <source>
        <dbReference type="ARBA" id="ARBA00022840"/>
    </source>
</evidence>
<evidence type="ECO:0000256" key="8">
    <source>
        <dbReference type="ARBA" id="ARBA00023306"/>
    </source>
</evidence>
<feature type="domain" description="Mur ligase N-terminal catalytic" evidence="12">
    <location>
        <begin position="33"/>
        <end position="79"/>
    </location>
</feature>
<feature type="binding site" evidence="10">
    <location>
        <begin position="114"/>
        <end position="120"/>
    </location>
    <ligand>
        <name>ATP</name>
        <dbReference type="ChEBI" id="CHEBI:30616"/>
    </ligand>
</feature>
<evidence type="ECO:0000256" key="4">
    <source>
        <dbReference type="ARBA" id="ARBA00022741"/>
    </source>
</evidence>
<keyword evidence="7 10" id="KW-0573">Peptidoglycan synthesis</keyword>
<dbReference type="SUPFAM" id="SSF53623">
    <property type="entry name" value="MurD-like peptide ligases, catalytic domain"/>
    <property type="match status" value="1"/>
</dbReference>
<evidence type="ECO:0000259" key="12">
    <source>
        <dbReference type="Pfam" id="PF01225"/>
    </source>
</evidence>
<keyword evidence="3 10" id="KW-0132">Cell division</keyword>
<evidence type="ECO:0000259" key="13">
    <source>
        <dbReference type="Pfam" id="PF02875"/>
    </source>
</evidence>
<dbReference type="RefSeq" id="WP_344604428.1">
    <property type="nucleotide sequence ID" value="NZ_BAAAHE010000015.1"/>
</dbReference>
<dbReference type="InterPro" id="IPR036565">
    <property type="entry name" value="Mur-like_cat_sf"/>
</dbReference>
<dbReference type="SUPFAM" id="SSF63418">
    <property type="entry name" value="MurE/MurF N-terminal domain"/>
    <property type="match status" value="1"/>
</dbReference>
<dbReference type="InterPro" id="IPR035911">
    <property type="entry name" value="MurE/MurF_N"/>
</dbReference>
<evidence type="ECO:0000256" key="11">
    <source>
        <dbReference type="RuleBase" id="RU004136"/>
    </source>
</evidence>
<comment type="pathway">
    <text evidence="10 11">Cell wall biogenesis; peptidoglycan biosynthesis.</text>
</comment>
<dbReference type="InterPro" id="IPR004101">
    <property type="entry name" value="Mur_ligase_C"/>
</dbReference>
<evidence type="ECO:0000256" key="7">
    <source>
        <dbReference type="ARBA" id="ARBA00022984"/>
    </source>
</evidence>
<keyword evidence="6 10" id="KW-0133">Cell shape</keyword>
<evidence type="ECO:0000259" key="14">
    <source>
        <dbReference type="Pfam" id="PF08245"/>
    </source>
</evidence>
<organism evidence="15 16">
    <name type="scientific">Sporichthya brevicatena</name>
    <dbReference type="NCBI Taxonomy" id="171442"/>
    <lineage>
        <taxon>Bacteria</taxon>
        <taxon>Bacillati</taxon>
        <taxon>Actinomycetota</taxon>
        <taxon>Actinomycetes</taxon>
        <taxon>Sporichthyales</taxon>
        <taxon>Sporichthyaceae</taxon>
        <taxon>Sporichthya</taxon>
    </lineage>
</organism>
<reference evidence="16" key="1">
    <citation type="journal article" date="2019" name="Int. J. Syst. Evol. Microbiol.">
        <title>The Global Catalogue of Microorganisms (GCM) 10K type strain sequencing project: providing services to taxonomists for standard genome sequencing and annotation.</title>
        <authorList>
            <consortium name="The Broad Institute Genomics Platform"/>
            <consortium name="The Broad Institute Genome Sequencing Center for Infectious Disease"/>
            <person name="Wu L."/>
            <person name="Ma J."/>
        </authorList>
    </citation>
    <scope>NUCLEOTIDE SEQUENCE [LARGE SCALE GENOMIC DNA]</scope>
    <source>
        <strain evidence="16">JCM 10671</strain>
    </source>
</reference>
<comment type="function">
    <text evidence="10 11">Involved in cell wall formation. Catalyzes the final step in the synthesis of UDP-N-acetylmuramoyl-pentapeptide, the precursor of murein.</text>
</comment>
<dbReference type="Proteomes" id="UP001500957">
    <property type="component" value="Unassembled WGS sequence"/>
</dbReference>
<comment type="subcellular location">
    <subcellularLocation>
        <location evidence="10 11">Cytoplasm</location>
    </subcellularLocation>
</comment>
<dbReference type="Gene3D" id="3.40.1390.10">
    <property type="entry name" value="MurE/MurF, N-terminal domain"/>
    <property type="match status" value="1"/>
</dbReference>
<accession>A0ABP3RZN4</accession>
<comment type="similarity">
    <text evidence="10">Belongs to the MurCDEF family. MurF subfamily.</text>
</comment>
<dbReference type="EC" id="6.3.2.10" evidence="10 11"/>
<proteinExistence type="inferred from homology"/>
<evidence type="ECO:0000256" key="3">
    <source>
        <dbReference type="ARBA" id="ARBA00022618"/>
    </source>
</evidence>
<protein>
    <recommendedName>
        <fullName evidence="10 11">UDP-N-acetylmuramoyl-tripeptide--D-alanyl-D-alanine ligase</fullName>
        <ecNumber evidence="10 11">6.3.2.10</ecNumber>
    </recommendedName>
    <alternativeName>
        <fullName evidence="10">D-alanyl-D-alanine-adding enzyme</fullName>
    </alternativeName>
</protein>
<keyword evidence="5 10" id="KW-0067">ATP-binding</keyword>
<evidence type="ECO:0000256" key="1">
    <source>
        <dbReference type="ARBA" id="ARBA00022490"/>
    </source>
</evidence>
<evidence type="ECO:0000256" key="9">
    <source>
        <dbReference type="ARBA" id="ARBA00023316"/>
    </source>
</evidence>
<keyword evidence="1 10" id="KW-0963">Cytoplasm</keyword>
<name>A0ABP3RZN4_9ACTN</name>
<comment type="caution">
    <text evidence="15">The sequence shown here is derived from an EMBL/GenBank/DDBJ whole genome shotgun (WGS) entry which is preliminary data.</text>
</comment>
<keyword evidence="9 10" id="KW-0961">Cell wall biogenesis/degradation</keyword>
<keyword evidence="16" id="KW-1185">Reference proteome</keyword>
<dbReference type="NCBIfam" id="TIGR01143">
    <property type="entry name" value="murF"/>
    <property type="match status" value="1"/>
</dbReference>
<dbReference type="InterPro" id="IPR051046">
    <property type="entry name" value="MurCDEF_CellWall_CoF430Synth"/>
</dbReference>
<comment type="catalytic activity">
    <reaction evidence="10 11">
        <text>D-alanyl-D-alanine + UDP-N-acetyl-alpha-D-muramoyl-L-alanyl-gamma-D-glutamyl-meso-2,6-diaminopimelate + ATP = UDP-N-acetyl-alpha-D-muramoyl-L-alanyl-gamma-D-glutamyl-meso-2,6-diaminopimeloyl-D-alanyl-D-alanine + ADP + phosphate + H(+)</text>
        <dbReference type="Rhea" id="RHEA:28374"/>
        <dbReference type="ChEBI" id="CHEBI:15378"/>
        <dbReference type="ChEBI" id="CHEBI:30616"/>
        <dbReference type="ChEBI" id="CHEBI:43474"/>
        <dbReference type="ChEBI" id="CHEBI:57822"/>
        <dbReference type="ChEBI" id="CHEBI:61386"/>
        <dbReference type="ChEBI" id="CHEBI:83905"/>
        <dbReference type="ChEBI" id="CHEBI:456216"/>
        <dbReference type="EC" id="6.3.2.10"/>
    </reaction>
</comment>
<dbReference type="SUPFAM" id="SSF53244">
    <property type="entry name" value="MurD-like peptide ligases, peptide-binding domain"/>
    <property type="match status" value="1"/>
</dbReference>
<evidence type="ECO:0000256" key="2">
    <source>
        <dbReference type="ARBA" id="ARBA00022598"/>
    </source>
</evidence>
<keyword evidence="4 10" id="KW-0547">Nucleotide-binding</keyword>
<keyword evidence="8 10" id="KW-0131">Cell cycle</keyword>
<sequence>MIPLSLAEIAAATGGRIDGEGADPGRPVDGPVVVDSREVARGALFVAVPGERVDGHDFAAAAVEQGARAVLATRPVGVPAVVVDDTVTALGKLAGLVVRRLATPDGLAVVGVTGSQGKTSTKDLIASVLETAGATIAPPGSFNNEIGLPLTALRADPGTRFLVMEMGARGIGHVRYLCDIAPPRIGVVLNVGVAHVGEFGSREAIAQAKGELVEALPADGVAVLNADDPLVAAMASRTTARVVTYGLGDGPGDAADVRAEGVTLVDGRARYTLVTPAGSAEVALGLHGAHHVPNSLAAAAVALELGLTPAAIAAALTAATPRSRWRMEVTTRPDGVTVVNDAYNANPDSMRAALEALVAIAGERRSWAVLGEMRELGESSAAEHAAVGRLVADMNISRLVVVGDGARAAHDGALGARAWAQEPVFVPDTVAATALLARELAPADVVLVKASRAAGLEQVAEALLAGAHGDPAGTPAGTA</sequence>
<keyword evidence="2 10" id="KW-0436">Ligase</keyword>
<dbReference type="InterPro" id="IPR036615">
    <property type="entry name" value="Mur_ligase_C_dom_sf"/>
</dbReference>
<dbReference type="Pfam" id="PF02875">
    <property type="entry name" value="Mur_ligase_C"/>
    <property type="match status" value="1"/>
</dbReference>
<dbReference type="InterPro" id="IPR000713">
    <property type="entry name" value="Mur_ligase_N"/>
</dbReference>
<evidence type="ECO:0000313" key="15">
    <source>
        <dbReference type="EMBL" id="GAA0618594.1"/>
    </source>
</evidence>
<feature type="domain" description="Mur ligase C-terminal" evidence="13">
    <location>
        <begin position="326"/>
        <end position="452"/>
    </location>
</feature>
<evidence type="ECO:0000256" key="10">
    <source>
        <dbReference type="HAMAP-Rule" id="MF_02019"/>
    </source>
</evidence>